<accession>A0A166XGE0</accession>
<dbReference type="Gene3D" id="2.60.120.260">
    <property type="entry name" value="Galactose-binding domain-like"/>
    <property type="match status" value="1"/>
</dbReference>
<feature type="transmembrane region" description="Helical" evidence="1">
    <location>
        <begin position="74"/>
        <end position="91"/>
    </location>
</feature>
<evidence type="ECO:0000313" key="3">
    <source>
        <dbReference type="Proteomes" id="UP000076532"/>
    </source>
</evidence>
<dbReference type="Proteomes" id="UP000076532">
    <property type="component" value="Unassembled WGS sequence"/>
</dbReference>
<reference evidence="2 3" key="1">
    <citation type="journal article" date="2016" name="Mol. Biol. Evol.">
        <title>Comparative Genomics of Early-Diverging Mushroom-Forming Fungi Provides Insights into the Origins of Lignocellulose Decay Capabilities.</title>
        <authorList>
            <person name="Nagy L.G."/>
            <person name="Riley R."/>
            <person name="Tritt A."/>
            <person name="Adam C."/>
            <person name="Daum C."/>
            <person name="Floudas D."/>
            <person name="Sun H."/>
            <person name="Yadav J.S."/>
            <person name="Pangilinan J."/>
            <person name="Larsson K.H."/>
            <person name="Matsuura K."/>
            <person name="Barry K."/>
            <person name="Labutti K."/>
            <person name="Kuo R."/>
            <person name="Ohm R.A."/>
            <person name="Bhattacharya S.S."/>
            <person name="Shirouzu T."/>
            <person name="Yoshinaga Y."/>
            <person name="Martin F.M."/>
            <person name="Grigoriev I.V."/>
            <person name="Hibbett D.S."/>
        </authorList>
    </citation>
    <scope>NUCLEOTIDE SEQUENCE [LARGE SCALE GENOMIC DNA]</scope>
    <source>
        <strain evidence="2 3">CBS 109695</strain>
    </source>
</reference>
<sequence length="92" mass="9788">MDGQLVGTYEHIPTTSTDYQYNVPVYMNTSLSYQEHTLTIEAAGTNTSMILFDYVAYTVESELDPSPTSPSPNVGAIVGGVVGGITIIVIAV</sequence>
<dbReference type="EMBL" id="KV417480">
    <property type="protein sequence ID" value="KZP34754.1"/>
    <property type="molecule type" value="Genomic_DNA"/>
</dbReference>
<name>A0A166XGE0_9AGAM</name>
<gene>
    <name evidence="2" type="ORF">FIBSPDRAFT_942840</name>
</gene>
<keyword evidence="1" id="KW-1133">Transmembrane helix</keyword>
<dbReference type="STRING" id="436010.A0A166XGE0"/>
<keyword evidence="3" id="KW-1185">Reference proteome</keyword>
<dbReference type="AlphaFoldDB" id="A0A166XGE0"/>
<keyword evidence="1" id="KW-0812">Transmembrane</keyword>
<evidence type="ECO:0000313" key="2">
    <source>
        <dbReference type="EMBL" id="KZP34754.1"/>
    </source>
</evidence>
<evidence type="ECO:0000256" key="1">
    <source>
        <dbReference type="SAM" id="Phobius"/>
    </source>
</evidence>
<keyword evidence="1" id="KW-0472">Membrane</keyword>
<dbReference type="OrthoDB" id="2758521at2759"/>
<organism evidence="2 3">
    <name type="scientific">Athelia psychrophila</name>
    <dbReference type="NCBI Taxonomy" id="1759441"/>
    <lineage>
        <taxon>Eukaryota</taxon>
        <taxon>Fungi</taxon>
        <taxon>Dikarya</taxon>
        <taxon>Basidiomycota</taxon>
        <taxon>Agaricomycotina</taxon>
        <taxon>Agaricomycetes</taxon>
        <taxon>Agaricomycetidae</taxon>
        <taxon>Atheliales</taxon>
        <taxon>Atheliaceae</taxon>
        <taxon>Athelia</taxon>
    </lineage>
</organism>
<proteinExistence type="predicted"/>
<protein>
    <submittedName>
        <fullName evidence="2">Uncharacterized protein</fullName>
    </submittedName>
</protein>